<dbReference type="EMBL" id="CP000383">
    <property type="protein sequence ID" value="ABG60676.1"/>
    <property type="molecule type" value="Genomic_DNA"/>
</dbReference>
<dbReference type="AlphaFoldDB" id="A0A6N4SWA4"/>
<dbReference type="KEGG" id="chu:CHU_3442"/>
<evidence type="ECO:0000313" key="1">
    <source>
        <dbReference type="EMBL" id="ABG60676.1"/>
    </source>
</evidence>
<protein>
    <submittedName>
        <fullName evidence="1">Uncharacterized protein</fullName>
    </submittedName>
</protein>
<keyword evidence="2" id="KW-1185">Reference proteome</keyword>
<name>A0A6N4SWA4_CYTH3</name>
<dbReference type="Proteomes" id="UP000001822">
    <property type="component" value="Chromosome"/>
</dbReference>
<accession>A0A6N4SWA4</accession>
<organism evidence="1 2">
    <name type="scientific">Cytophaga hutchinsonii (strain ATCC 33406 / DSM 1761 / CIP 103989 / NBRC 15051 / NCIMB 9469 / D465)</name>
    <dbReference type="NCBI Taxonomy" id="269798"/>
    <lineage>
        <taxon>Bacteria</taxon>
        <taxon>Pseudomonadati</taxon>
        <taxon>Bacteroidota</taxon>
        <taxon>Cytophagia</taxon>
        <taxon>Cytophagales</taxon>
        <taxon>Cytophagaceae</taxon>
        <taxon>Cytophaga</taxon>
    </lineage>
</organism>
<evidence type="ECO:0000313" key="2">
    <source>
        <dbReference type="Proteomes" id="UP000001822"/>
    </source>
</evidence>
<proteinExistence type="predicted"/>
<gene>
    <name evidence="1" type="ordered locus">CHU_3442</name>
</gene>
<sequence length="91" mass="10530">MNAYIPIRIIGQYIGGSLAIAGRAKMDTCSGINSFLFFLRNIAKVIKLLLKQLYKTFVFLVEKNFQIRSKIFQLRQNALKDVVAELNIQWY</sequence>
<reference evidence="1 2" key="1">
    <citation type="journal article" date="2007" name="Appl. Environ. Microbiol.">
        <title>Genome sequence of the cellulolytic gliding bacterium Cytophaga hutchinsonii.</title>
        <authorList>
            <person name="Xie G."/>
            <person name="Bruce D.C."/>
            <person name="Challacombe J.F."/>
            <person name="Chertkov O."/>
            <person name="Detter J.C."/>
            <person name="Gilna P."/>
            <person name="Han C.S."/>
            <person name="Lucas S."/>
            <person name="Misra M."/>
            <person name="Myers G.L."/>
            <person name="Richardson P."/>
            <person name="Tapia R."/>
            <person name="Thayer N."/>
            <person name="Thompson L.S."/>
            <person name="Brettin T.S."/>
            <person name="Henrissat B."/>
            <person name="Wilson D.B."/>
            <person name="McBride M.J."/>
        </authorList>
    </citation>
    <scope>NUCLEOTIDE SEQUENCE [LARGE SCALE GENOMIC DNA]</scope>
    <source>
        <strain evidence="2">ATCC 33406 / DSM 1761 / CIP 103989 / NBRC 15051 / NCIMB 9469 / D465</strain>
    </source>
</reference>